<evidence type="ECO:0000256" key="7">
    <source>
        <dbReference type="ARBA" id="ARBA00022989"/>
    </source>
</evidence>
<evidence type="ECO:0000256" key="11">
    <source>
        <dbReference type="RuleBase" id="RU363063"/>
    </source>
</evidence>
<dbReference type="AlphaFoldDB" id="A0A1S3JWQ9"/>
<dbReference type="InParanoid" id="A0A1S3JWQ9"/>
<dbReference type="OrthoDB" id="5512589at2759"/>
<evidence type="ECO:0000256" key="9">
    <source>
        <dbReference type="ARBA" id="ARBA00023136"/>
    </source>
</evidence>
<dbReference type="GO" id="GO:0006493">
    <property type="term" value="P:protein O-linked glycosylation"/>
    <property type="evidence" value="ECO:0007669"/>
    <property type="project" value="TreeGrafter"/>
</dbReference>
<evidence type="ECO:0000256" key="8">
    <source>
        <dbReference type="ARBA" id="ARBA00023034"/>
    </source>
</evidence>
<dbReference type="Proteomes" id="UP000085678">
    <property type="component" value="Unplaced"/>
</dbReference>
<keyword evidence="3 11" id="KW-0328">Glycosyltransferase</keyword>
<evidence type="ECO:0000313" key="12">
    <source>
        <dbReference type="Proteomes" id="UP000085678"/>
    </source>
</evidence>
<evidence type="ECO:0000313" key="13">
    <source>
        <dbReference type="RefSeq" id="XP_013414865.1"/>
    </source>
</evidence>
<evidence type="ECO:0000256" key="2">
    <source>
        <dbReference type="ARBA" id="ARBA00008661"/>
    </source>
</evidence>
<evidence type="ECO:0000256" key="3">
    <source>
        <dbReference type="ARBA" id="ARBA00022676"/>
    </source>
</evidence>
<protein>
    <recommendedName>
        <fullName evidence="11">Hexosyltransferase</fullName>
        <ecNumber evidence="11">2.4.1.-</ecNumber>
    </recommendedName>
</protein>
<evidence type="ECO:0000256" key="5">
    <source>
        <dbReference type="ARBA" id="ARBA00022692"/>
    </source>
</evidence>
<keyword evidence="7" id="KW-1133">Transmembrane helix</keyword>
<keyword evidence="4" id="KW-0808">Transferase</keyword>
<dbReference type="PANTHER" id="PTHR11214:SF314">
    <property type="entry name" value="HEXOSYLTRANSFERASE"/>
    <property type="match status" value="1"/>
</dbReference>
<evidence type="ECO:0000256" key="1">
    <source>
        <dbReference type="ARBA" id="ARBA00004323"/>
    </source>
</evidence>
<accession>A0A1S3JWQ9</accession>
<gene>
    <name evidence="13" type="primary">LOC106176859</name>
</gene>
<keyword evidence="5" id="KW-0812">Transmembrane</keyword>
<keyword evidence="6" id="KW-0735">Signal-anchor</keyword>
<dbReference type="GO" id="GO:0000139">
    <property type="term" value="C:Golgi membrane"/>
    <property type="evidence" value="ECO:0007669"/>
    <property type="project" value="UniProtKB-SubCell"/>
</dbReference>
<reference evidence="13" key="1">
    <citation type="submission" date="2025-08" db="UniProtKB">
        <authorList>
            <consortium name="RefSeq"/>
        </authorList>
    </citation>
    <scope>IDENTIFICATION</scope>
    <source>
        <tissue evidence="13">Gonads</tissue>
    </source>
</reference>
<dbReference type="KEGG" id="lak:106176859"/>
<keyword evidence="9" id="KW-0472">Membrane</keyword>
<keyword evidence="12" id="KW-1185">Reference proteome</keyword>
<sequence>MKSKWRIRRLKCAFCGVGIWLFAFFIFSTTLRESGDSLSRVRNEHELPADMKVSHRSSVASEYLHFEATKENSFLREEKIDGSTLKKYDNDAFLRTRSYIVNPLDHALLISPRENCKGKVVLLVMVLSQYSNTDRRNVIRKSWGGKYDGLDVRTYFIFGRQKTALWDEDLRLESEKYQDIIQYDFKDTYENLIYKSLSMLRWSNEHCKNADFVLKVDDDVLLMTPNLYSRLSSLKPEGVLLGYTNPKSMVLRGGKWKVPFDEFPFSKFPKYLSGMAYVMSQDVVETLLNAARRVPLIQVEDAYITGILANITNVHHIKDPYFLFARKYYLKAYKTACQRLPQKTITLHLEEPGNLSLADFMMMTYTELSTCKKKVVQSWVKPHALNESNPKL</sequence>
<dbReference type="RefSeq" id="XP_013414865.1">
    <property type="nucleotide sequence ID" value="XM_013559411.1"/>
</dbReference>
<dbReference type="Gene3D" id="3.90.550.50">
    <property type="match status" value="1"/>
</dbReference>
<evidence type="ECO:0000256" key="6">
    <source>
        <dbReference type="ARBA" id="ARBA00022968"/>
    </source>
</evidence>
<organism evidence="12 13">
    <name type="scientific">Lingula anatina</name>
    <name type="common">Brachiopod</name>
    <name type="synonym">Lingula unguis</name>
    <dbReference type="NCBI Taxonomy" id="7574"/>
    <lineage>
        <taxon>Eukaryota</taxon>
        <taxon>Metazoa</taxon>
        <taxon>Spiralia</taxon>
        <taxon>Lophotrochozoa</taxon>
        <taxon>Brachiopoda</taxon>
        <taxon>Linguliformea</taxon>
        <taxon>Lingulata</taxon>
        <taxon>Lingulida</taxon>
        <taxon>Linguloidea</taxon>
        <taxon>Lingulidae</taxon>
        <taxon>Lingula</taxon>
    </lineage>
</organism>
<evidence type="ECO:0000256" key="4">
    <source>
        <dbReference type="ARBA" id="ARBA00022679"/>
    </source>
</evidence>
<dbReference type="EC" id="2.4.1.-" evidence="11"/>
<dbReference type="STRING" id="7574.A0A1S3JWQ9"/>
<comment type="similarity">
    <text evidence="2 11">Belongs to the glycosyltransferase 31 family.</text>
</comment>
<dbReference type="GO" id="GO:0016758">
    <property type="term" value="F:hexosyltransferase activity"/>
    <property type="evidence" value="ECO:0007669"/>
    <property type="project" value="InterPro"/>
</dbReference>
<evidence type="ECO:0000256" key="10">
    <source>
        <dbReference type="ARBA" id="ARBA00023180"/>
    </source>
</evidence>
<proteinExistence type="inferred from homology"/>
<dbReference type="InterPro" id="IPR002659">
    <property type="entry name" value="Glyco_trans_31"/>
</dbReference>
<comment type="subcellular location">
    <subcellularLocation>
        <location evidence="1 11">Golgi apparatus membrane</location>
        <topology evidence="1 11">Single-pass type II membrane protein</topology>
    </subcellularLocation>
</comment>
<dbReference type="FunFam" id="3.90.550.50:FF:000001">
    <property type="entry name" value="Hexosyltransferase"/>
    <property type="match status" value="1"/>
</dbReference>
<keyword evidence="8 11" id="KW-0333">Golgi apparatus</keyword>
<name>A0A1S3JWQ9_LINAN</name>
<dbReference type="Pfam" id="PF01762">
    <property type="entry name" value="Galactosyl_T"/>
    <property type="match status" value="1"/>
</dbReference>
<keyword evidence="10" id="KW-0325">Glycoprotein</keyword>
<dbReference type="PANTHER" id="PTHR11214">
    <property type="entry name" value="BETA-1,3-N-ACETYLGLUCOSAMINYLTRANSFERASE"/>
    <property type="match status" value="1"/>
</dbReference>
<dbReference type="GeneID" id="106176859"/>